<dbReference type="FunFam" id="3.40.640.10:FF:000020">
    <property type="entry name" value="sphingosine-1-phosphate lyase 1"/>
    <property type="match status" value="1"/>
</dbReference>
<dbReference type="SUPFAM" id="SSF56300">
    <property type="entry name" value="Metallo-dependent phosphatases"/>
    <property type="match status" value="1"/>
</dbReference>
<evidence type="ECO:0000256" key="2">
    <source>
        <dbReference type="ARBA" id="ARBA00004389"/>
    </source>
</evidence>
<dbReference type="InterPro" id="IPR029052">
    <property type="entry name" value="Metallo-depent_PP-like"/>
</dbReference>
<dbReference type="SUPFAM" id="SSF47384">
    <property type="entry name" value="Homodimeric domain of signal transducing histidine kinase"/>
    <property type="match status" value="1"/>
</dbReference>
<dbReference type="GO" id="GO:0005789">
    <property type="term" value="C:endoplasmic reticulum membrane"/>
    <property type="evidence" value="ECO:0007669"/>
    <property type="project" value="UniProtKB-SubCell"/>
</dbReference>
<sequence>MARRRSLGWPITLGVVMIVLLIALTVGWILLAVAAIRVDTGAFWAILTLGTTFLVLVLVGVVLYLWLSIKEINLNLRQANFIDSVTHELKSPIASLKLYLQTMRRHPLGEEERVEFTDFMLEDVERLDALITHLLEAARLEQKPVEDESVDINLPKLLQGCAEAACKRYRLPSETIQLNLQPAVVRAVHVDLEIIFRNLVDNAIKYSGDDPQVEIECTTDDGMAVIRIADNGPGIPMSFRRKIFWRFYRIGSELERSQKGTGLGLYIVQTLVRRLRGKVLVAGRGSESGTVFEVKLPLSATSAPQAETVTSGSVLLGHIWMVFLILHHIHSARMEFTTISHLTKITQAAFLVAFCGWGWWFYVHGFDVLQLAEDGALNVAQLAYLAVFAALGAVAVPLWVAQRLSDRPPHLLKRHHRTTFDIAQALDTWPVNSGRDNFFARLPGNQALKIDLVELTLEIPRLHPALDQFSILHLSDIHFGHAIRQEFFEEVVRISNAQEAHLIAITGDILDEKQCLPWIPETLGKLKAELGVYFILGNHDWLLHDLPSIQEAIHAAGHEYLGSNSKTISFNGQEIVLAGNELPWFQPAADPTKLPPRDKDGTPLRLLLAHSPDQFNWAREHDFDLMLAGHTHGGQIALPHLGPLFTASRTGTAYSAGTFHRDATIMHVSRGVSGSRALRYNSPQEIAKITLRCPKAQSQQLEQVNQNIAVALVSQQGEIVARARRTIRTHFLPGGGVEQDPEEWWQTITSAAQEVISTAPIDPEDIAAVSCTGQWSVTVPVDENGQHLMRAVHWMDSRGAPYTHAMTDGLIKFEGYGLRRLFTWLRLTGGAPTHSGADVLAHILFIKNEHPEVYARTRALLEPADFINLRLNGKTAASHGTIFPYLLTDNRDNLNINYNDKLIRFAGIDRQKLPELVPVDSVLGPILPEVATEWGLSPNTKVVAATSDSQAAVLGSGAVDDFAGHLCIGTSSWLTCHVPFKKTDLSRYLATMPSAIRGKNMVVAEQGPAGKCLETLVERWLRTSPEGARIEAEEERFLELTRGAAAVPAGSKNLIFLPWLNGPGPPVSDSYVRGGFLNQTLEHDAAHAFRAVMEGVAYNVRWLTSAVERLIGHPFPSLNFIGGGARSELWGQIFSDILNRPIHQVQEPTWAIVRGAAFAGLLALGHTDLATVARCVNISHTFTPSPENRQVYDELFQVFLRAYKVNRTLFKTPSMATEEKVDDLGPLAPIDAMMHPYRDQYTTHDRLPAEGIAREDVLKEMQELHDIESARWRDGYASGAVYHGDNEHVDFLNQVYAIQSQSNQLHSDLWPSGAKFEAEIVAMTANMLSADKTGEPFNSSKGICGSVSSGGSESILLAMKTYRDWAQAEKGITEPELVIPRSAHAAFSKAGEYFRIKVHEVPLDDDFRVDVNQLEAAINKNTIAIIGSAMNFPFGTIDSIEDLSEIALRHNIGLHVDSCLGGFLLPWAEKLGEPVPPFDFRLPGVTSMSCDTHKYGFAAKGTSVVLYRGTDLRRYQYFTIADWPGGLYYSPTFSGSRPGGLSATCWAALVATGEKGYLAATRKILDSVAIMRKGIEDIPGLRILGHPIGVFSFAADDLDIYQVLDQMSYRRWALTGLQHPPALHVSPTLRNCQDGVAERFVEDLRESVQFVRENPDTEGGMAPIYGMAATLPDRSIVHDMLRQDYWDDQWPAIEEDFAEMKQLGANVVRIHLQFGRFMDAAEKANSHALEQLRRLLDLAEAQGLYLDLTGLGCYHKQDVPPWYDELSEQERWNAQATFWSAIAERCKNSPSVFCYDLMNEPVVPGGKAKRDDWLGPAFADKHFVQFIALETKGRPRDEIARAWIAQLVTSIREHDHRHMITVGLVPWSLDRPGLNSGFTPEKVTADLDFIAMHIYPETGKNDEALETLAGFNIGKPLVIEEIFPLRCNAEQLGEFIDQSKQHADGWIGFYWGKTPKELENTTEFGESSPPGYWYDQAQAEWVMLLQGAARLQLTNPDKLVELKPGDWINLAAHEKHRVEWTTPDVCPCDLGSQAPTRTLLNRSKEQPSETPAASGPAGRSPRAGSALLGWLAANLVPLLLLIDTGVAITQGWQLPEARGLIVFPLLSGMWLVATFVLLIIPSYRRWMARHTAKLFAASCGVLIGLLLGEWMIDALAPRAPFHRRTPNAVYTFEPNSFAMPGVFDEATMSINSQGLRGAKLPGRNAEDTYRILFVGGGTTECLYLDDSETWPALVGEHLNENDFTSTVATAAVADHASGHHLRLLNEVNVIERADCLVMMPGAGDLMRTLLQQPVTGKRPPVWMRSALADLLQQIWNVRLGHGLVFDNTGEEISVMRWGRPIAEFDFDAALEQDLNAYEQRIREMIATANERGVRLVFVGQPCLWSEFLTPLGVSRLRWALDPTSPRDWEALQATNLKAALDRYNQVTAEVCQQEGVEFIDTAAMNGREQYFYDDFHLNEAGCRRLAEIVGTSLLETRASQP</sequence>
<comment type="pathway">
    <text evidence="4">Sphingolipid metabolism.</text>
</comment>
<dbReference type="Pfam" id="PF00149">
    <property type="entry name" value="Metallophos"/>
    <property type="match status" value="1"/>
</dbReference>
<keyword evidence="7 22" id="KW-0812">Transmembrane</keyword>
<dbReference type="Pfam" id="PF00512">
    <property type="entry name" value="HisKA"/>
    <property type="match status" value="1"/>
</dbReference>
<evidence type="ECO:0000256" key="10">
    <source>
        <dbReference type="ARBA" id="ARBA00022898"/>
    </source>
</evidence>
<keyword evidence="14 22" id="KW-0472">Membrane</keyword>
<reference evidence="24" key="1">
    <citation type="submission" date="2022-10" db="EMBL/GenBank/DDBJ databases">
        <authorList>
            <person name="Chen Y."/>
            <person name="Dougan E. K."/>
            <person name="Chan C."/>
            <person name="Rhodes N."/>
            <person name="Thang M."/>
        </authorList>
    </citation>
    <scope>NUCLEOTIDE SEQUENCE</scope>
</reference>
<evidence type="ECO:0000313" key="25">
    <source>
        <dbReference type="EMBL" id="CAL1124929.1"/>
    </source>
</evidence>
<dbReference type="Gene3D" id="3.40.640.10">
    <property type="entry name" value="Type I PLP-dependent aspartate aminotransferase-like (Major domain)"/>
    <property type="match status" value="1"/>
</dbReference>
<evidence type="ECO:0000256" key="18">
    <source>
        <dbReference type="ARBA" id="ARBA00038965"/>
    </source>
</evidence>
<evidence type="ECO:0000256" key="6">
    <source>
        <dbReference type="ARBA" id="ARBA00022553"/>
    </source>
</evidence>
<dbReference type="GO" id="GO:0030149">
    <property type="term" value="P:sphingolipid catabolic process"/>
    <property type="evidence" value="ECO:0007669"/>
    <property type="project" value="TreeGrafter"/>
</dbReference>
<evidence type="ECO:0000256" key="12">
    <source>
        <dbReference type="ARBA" id="ARBA00022989"/>
    </source>
</evidence>
<dbReference type="InterPro" id="IPR050477">
    <property type="entry name" value="GrpII_AminoAcid_Decarb"/>
</dbReference>
<evidence type="ECO:0000256" key="14">
    <source>
        <dbReference type="ARBA" id="ARBA00023136"/>
    </source>
</evidence>
<feature type="transmembrane region" description="Helical" evidence="22">
    <location>
        <begin position="12"/>
        <end position="36"/>
    </location>
</feature>
<dbReference type="PRINTS" id="PR00344">
    <property type="entry name" value="BCTRLSENSOR"/>
</dbReference>
<dbReference type="InterPro" id="IPR004843">
    <property type="entry name" value="Calcineurin-like_PHP"/>
</dbReference>
<dbReference type="InterPro" id="IPR036890">
    <property type="entry name" value="HATPase_C_sf"/>
</dbReference>
<comment type="cofactor">
    <cofactor evidence="1 20">
        <name>pyridoxal 5'-phosphate</name>
        <dbReference type="ChEBI" id="CHEBI:597326"/>
    </cofactor>
</comment>
<comment type="subcellular location">
    <subcellularLocation>
        <location evidence="2">Endoplasmic reticulum membrane</location>
        <topology evidence="2">Single-pass membrane protein</topology>
    </subcellularLocation>
</comment>
<keyword evidence="10 20" id="KW-0663">Pyridoxal phosphate</keyword>
<dbReference type="Pfam" id="PF00150">
    <property type="entry name" value="Cellulase"/>
    <property type="match status" value="1"/>
</dbReference>
<feature type="transmembrane region" description="Helical" evidence="22">
    <location>
        <begin position="382"/>
        <end position="401"/>
    </location>
</feature>
<dbReference type="Gene3D" id="3.60.21.10">
    <property type="match status" value="1"/>
</dbReference>
<dbReference type="Gene3D" id="1.10.287.130">
    <property type="match status" value="1"/>
</dbReference>
<dbReference type="SMART" id="SM00387">
    <property type="entry name" value="HATPase_c"/>
    <property type="match status" value="1"/>
</dbReference>
<feature type="transmembrane region" description="Helical" evidence="22">
    <location>
        <begin position="42"/>
        <end position="67"/>
    </location>
</feature>
<dbReference type="InterPro" id="IPR003594">
    <property type="entry name" value="HATPase_dom"/>
</dbReference>
<evidence type="ECO:0000256" key="15">
    <source>
        <dbReference type="ARBA" id="ARBA00023239"/>
    </source>
</evidence>
<dbReference type="Pfam" id="PF13472">
    <property type="entry name" value="Lipase_GDSL_2"/>
    <property type="match status" value="1"/>
</dbReference>
<evidence type="ECO:0000256" key="20">
    <source>
        <dbReference type="PIRSR" id="PIRSR602129-50"/>
    </source>
</evidence>
<dbReference type="Gene3D" id="3.30.565.10">
    <property type="entry name" value="Histidine kinase-like ATPase, C-terminal domain"/>
    <property type="match status" value="1"/>
</dbReference>
<dbReference type="PANTHER" id="PTHR42735">
    <property type="match status" value="1"/>
</dbReference>
<dbReference type="GO" id="GO:0000155">
    <property type="term" value="F:phosphorelay sensor kinase activity"/>
    <property type="evidence" value="ECO:0007669"/>
    <property type="project" value="InterPro"/>
</dbReference>
<dbReference type="EC" id="4.1.2.27" evidence="18"/>
<dbReference type="CDD" id="cd07385">
    <property type="entry name" value="MPP_YkuE_C"/>
    <property type="match status" value="1"/>
</dbReference>
<evidence type="ECO:0000313" key="27">
    <source>
        <dbReference type="Proteomes" id="UP001152797"/>
    </source>
</evidence>
<feature type="modified residue" description="N6-(pyridoxal phosphate)lysine" evidence="20">
    <location>
        <position position="1494"/>
    </location>
</feature>
<dbReference type="SUPFAM" id="SSF52266">
    <property type="entry name" value="SGNH hydrolase"/>
    <property type="match status" value="1"/>
</dbReference>
<reference evidence="25" key="2">
    <citation type="submission" date="2024-04" db="EMBL/GenBank/DDBJ databases">
        <authorList>
            <person name="Chen Y."/>
            <person name="Shah S."/>
            <person name="Dougan E. K."/>
            <person name="Thang M."/>
            <person name="Chan C."/>
        </authorList>
    </citation>
    <scope>NUCLEOTIDE SEQUENCE [LARGE SCALE GENOMIC DNA]</scope>
</reference>
<evidence type="ECO:0000256" key="4">
    <source>
        <dbReference type="ARBA" id="ARBA00004991"/>
    </source>
</evidence>
<dbReference type="GO" id="GO:0004553">
    <property type="term" value="F:hydrolase activity, hydrolyzing O-glycosyl compounds"/>
    <property type="evidence" value="ECO:0007669"/>
    <property type="project" value="InterPro"/>
</dbReference>
<evidence type="ECO:0000256" key="1">
    <source>
        <dbReference type="ARBA" id="ARBA00001933"/>
    </source>
</evidence>
<gene>
    <name evidence="24" type="ORF">C1SCF055_LOCUS144</name>
</gene>
<dbReference type="SUPFAM" id="SSF51182">
    <property type="entry name" value="RmlC-like cupins"/>
    <property type="match status" value="1"/>
</dbReference>
<dbReference type="PANTHER" id="PTHR42735:SF6">
    <property type="entry name" value="SPHINGOSINE-1-PHOSPHATE LYASE 1"/>
    <property type="match status" value="1"/>
</dbReference>
<dbReference type="SUPFAM" id="SSF53383">
    <property type="entry name" value="PLP-dependent transferases"/>
    <property type="match status" value="1"/>
</dbReference>
<dbReference type="SMART" id="SM00388">
    <property type="entry name" value="HisKA"/>
    <property type="match status" value="1"/>
</dbReference>
<keyword evidence="6" id="KW-0597">Phosphoprotein</keyword>
<dbReference type="Gene3D" id="3.30.420.40">
    <property type="match status" value="2"/>
</dbReference>
<dbReference type="Gene3D" id="6.10.140.2150">
    <property type="match status" value="1"/>
</dbReference>
<feature type="transmembrane region" description="Helical" evidence="22">
    <location>
        <begin position="2132"/>
        <end position="2152"/>
    </location>
</feature>
<comment type="similarity">
    <text evidence="5">Belongs to the glycosyl hydrolase 5 (cellulase A) family.</text>
</comment>
<evidence type="ECO:0000256" key="3">
    <source>
        <dbReference type="ARBA" id="ARBA00004760"/>
    </source>
</evidence>
<dbReference type="SUPFAM" id="SSF53067">
    <property type="entry name" value="Actin-like ATPase domain"/>
    <property type="match status" value="2"/>
</dbReference>
<keyword evidence="16" id="KW-0326">Glycosidase</keyword>
<evidence type="ECO:0000256" key="7">
    <source>
        <dbReference type="ARBA" id="ARBA00022692"/>
    </source>
</evidence>
<dbReference type="EMBL" id="CAMXCT010000001">
    <property type="protein sequence ID" value="CAI3971554.1"/>
    <property type="molecule type" value="Genomic_DNA"/>
</dbReference>
<dbReference type="InterPro" id="IPR017853">
    <property type="entry name" value="GH"/>
</dbReference>
<evidence type="ECO:0000313" key="26">
    <source>
        <dbReference type="EMBL" id="CAL4758866.1"/>
    </source>
</evidence>
<proteinExistence type="inferred from homology"/>
<dbReference type="InterPro" id="IPR015424">
    <property type="entry name" value="PyrdxlP-dep_Trfase"/>
</dbReference>
<dbReference type="EMBL" id="CAMXCT030000001">
    <property type="protein sequence ID" value="CAL4758866.1"/>
    <property type="molecule type" value="Genomic_DNA"/>
</dbReference>
<evidence type="ECO:0000256" key="8">
    <source>
        <dbReference type="ARBA" id="ARBA00022801"/>
    </source>
</evidence>
<dbReference type="CDD" id="cd07805">
    <property type="entry name" value="ASKHA_NBD_FGGY_CvXK-like"/>
    <property type="match status" value="1"/>
</dbReference>
<comment type="similarity">
    <text evidence="17">Belongs to the group II decarboxylase family. Sphingosine-1-phosphate lyase subfamily.</text>
</comment>
<dbReference type="OrthoDB" id="10254570at2759"/>
<dbReference type="Pfam" id="PF00370">
    <property type="entry name" value="FGGY_N"/>
    <property type="match status" value="1"/>
</dbReference>
<comment type="caution">
    <text evidence="24">The sequence shown here is derived from an EMBL/GenBank/DDBJ whole genome shotgun (WGS) entry which is preliminary data.</text>
</comment>
<dbReference type="SUPFAM" id="SSF55874">
    <property type="entry name" value="ATPase domain of HSP90 chaperone/DNA topoisomerase II/histidine kinase"/>
    <property type="match status" value="1"/>
</dbReference>
<dbReference type="InterPro" id="IPR015421">
    <property type="entry name" value="PyrdxlP-dep_Trfase_major"/>
</dbReference>
<feature type="domain" description="Histidine kinase" evidence="23">
    <location>
        <begin position="84"/>
        <end position="300"/>
    </location>
</feature>
<evidence type="ECO:0000256" key="9">
    <source>
        <dbReference type="ARBA" id="ARBA00022824"/>
    </source>
</evidence>
<evidence type="ECO:0000256" key="22">
    <source>
        <dbReference type="SAM" id="Phobius"/>
    </source>
</evidence>
<dbReference type="PROSITE" id="PS50109">
    <property type="entry name" value="HIS_KIN"/>
    <property type="match status" value="1"/>
</dbReference>
<keyword evidence="13" id="KW-0443">Lipid metabolism</keyword>
<dbReference type="InterPro" id="IPR036097">
    <property type="entry name" value="HisK_dim/P_sf"/>
</dbReference>
<dbReference type="Pfam" id="PF02782">
    <property type="entry name" value="FGGY_C"/>
    <property type="match status" value="1"/>
</dbReference>
<dbReference type="Gene3D" id="3.40.50.1110">
    <property type="entry name" value="SGNH hydrolase"/>
    <property type="match status" value="1"/>
</dbReference>
<protein>
    <recommendedName>
        <fullName evidence="18">sphinganine-1-phosphate aldolase</fullName>
        <ecNumber evidence="18">4.1.2.27</ecNumber>
    </recommendedName>
    <alternativeName>
        <fullName evidence="19">Sphingosine-1-phosphate aldolase</fullName>
    </alternativeName>
</protein>
<dbReference type="Gene3D" id="3.90.1150.10">
    <property type="entry name" value="Aspartate Aminotransferase, domain 1"/>
    <property type="match status" value="1"/>
</dbReference>
<dbReference type="InterPro" id="IPR011051">
    <property type="entry name" value="RmlC_Cupin_sf"/>
</dbReference>
<keyword evidence="11" id="KW-0746">Sphingolipid metabolism</keyword>
<comment type="pathway">
    <text evidence="3">Lipid metabolism; sphingolipid metabolism.</text>
</comment>
<dbReference type="InterPro" id="IPR005467">
    <property type="entry name" value="His_kinase_dom"/>
</dbReference>
<name>A0A9P1FCF9_9DINO</name>
<keyword evidence="15 26" id="KW-0456">Lyase</keyword>
<keyword evidence="8" id="KW-0378">Hydrolase</keyword>
<evidence type="ECO:0000259" key="23">
    <source>
        <dbReference type="PROSITE" id="PS50109"/>
    </source>
</evidence>
<feature type="region of interest" description="Disordered" evidence="21">
    <location>
        <begin position="2037"/>
        <end position="2060"/>
    </location>
</feature>
<evidence type="ECO:0000256" key="16">
    <source>
        <dbReference type="ARBA" id="ARBA00023295"/>
    </source>
</evidence>
<evidence type="ECO:0000313" key="24">
    <source>
        <dbReference type="EMBL" id="CAI3971554.1"/>
    </source>
</evidence>
<dbReference type="InterPro" id="IPR036514">
    <property type="entry name" value="SGNH_hydro_sf"/>
</dbReference>
<keyword evidence="9" id="KW-0256">Endoplasmic reticulum</keyword>
<dbReference type="InterPro" id="IPR002129">
    <property type="entry name" value="PyrdxlP-dep_de-COase"/>
</dbReference>
<keyword evidence="27" id="KW-1185">Reference proteome</keyword>
<dbReference type="InterPro" id="IPR043129">
    <property type="entry name" value="ATPase_NBD"/>
</dbReference>
<organism evidence="24">
    <name type="scientific">Cladocopium goreaui</name>
    <dbReference type="NCBI Taxonomy" id="2562237"/>
    <lineage>
        <taxon>Eukaryota</taxon>
        <taxon>Sar</taxon>
        <taxon>Alveolata</taxon>
        <taxon>Dinophyceae</taxon>
        <taxon>Suessiales</taxon>
        <taxon>Symbiodiniaceae</taxon>
        <taxon>Cladocopium</taxon>
    </lineage>
</organism>
<dbReference type="CDD" id="cd00082">
    <property type="entry name" value="HisKA"/>
    <property type="match status" value="1"/>
</dbReference>
<dbReference type="GO" id="GO:0000272">
    <property type="term" value="P:polysaccharide catabolic process"/>
    <property type="evidence" value="ECO:0007669"/>
    <property type="project" value="InterPro"/>
</dbReference>
<dbReference type="GO" id="GO:0008117">
    <property type="term" value="F:sphinganine-1-phosphate aldolase activity"/>
    <property type="evidence" value="ECO:0007669"/>
    <property type="project" value="UniProtKB-EC"/>
</dbReference>
<dbReference type="InterPro" id="IPR015422">
    <property type="entry name" value="PyrdxlP-dep_Trfase_small"/>
</dbReference>
<dbReference type="InterPro" id="IPR018484">
    <property type="entry name" value="FGGY_N"/>
</dbReference>
<evidence type="ECO:0000256" key="17">
    <source>
        <dbReference type="ARBA" id="ARBA00038302"/>
    </source>
</evidence>
<dbReference type="InterPro" id="IPR003661">
    <property type="entry name" value="HisK_dim/P_dom"/>
</dbReference>
<dbReference type="Pfam" id="PF00282">
    <property type="entry name" value="Pyridoxal_deC"/>
    <property type="match status" value="1"/>
</dbReference>
<dbReference type="CDD" id="cd00075">
    <property type="entry name" value="HATPase"/>
    <property type="match status" value="1"/>
</dbReference>
<dbReference type="SUPFAM" id="SSF51445">
    <property type="entry name" value="(Trans)glycosidases"/>
    <property type="match status" value="1"/>
</dbReference>
<keyword evidence="12 22" id="KW-1133">Transmembrane helix</keyword>
<accession>A0A9P1FCF9</accession>
<evidence type="ECO:0000256" key="5">
    <source>
        <dbReference type="ARBA" id="ARBA00005641"/>
    </source>
</evidence>
<dbReference type="GO" id="GO:0030170">
    <property type="term" value="F:pyridoxal phosphate binding"/>
    <property type="evidence" value="ECO:0007669"/>
    <property type="project" value="InterPro"/>
</dbReference>
<dbReference type="EMBL" id="CAMXCT020000001">
    <property type="protein sequence ID" value="CAL1124929.1"/>
    <property type="molecule type" value="Genomic_DNA"/>
</dbReference>
<evidence type="ECO:0000256" key="13">
    <source>
        <dbReference type="ARBA" id="ARBA00023098"/>
    </source>
</evidence>
<evidence type="ECO:0000256" key="21">
    <source>
        <dbReference type="SAM" id="MobiDB-lite"/>
    </source>
</evidence>
<dbReference type="InterPro" id="IPR018485">
    <property type="entry name" value="FGGY_C"/>
</dbReference>
<dbReference type="Gene3D" id="3.20.20.80">
    <property type="entry name" value="Glycosidases"/>
    <property type="match status" value="1"/>
</dbReference>
<dbReference type="Pfam" id="PF02518">
    <property type="entry name" value="HATPase_c"/>
    <property type="match status" value="1"/>
</dbReference>
<dbReference type="Proteomes" id="UP001152797">
    <property type="component" value="Unassembled WGS sequence"/>
</dbReference>
<dbReference type="InterPro" id="IPR013830">
    <property type="entry name" value="SGNH_hydro"/>
</dbReference>
<dbReference type="InterPro" id="IPR004358">
    <property type="entry name" value="Sig_transdc_His_kin-like_C"/>
</dbReference>
<evidence type="ECO:0000256" key="11">
    <source>
        <dbReference type="ARBA" id="ARBA00022919"/>
    </source>
</evidence>
<evidence type="ECO:0000256" key="19">
    <source>
        <dbReference type="ARBA" id="ARBA00042568"/>
    </source>
</evidence>
<dbReference type="InterPro" id="IPR001547">
    <property type="entry name" value="Glyco_hydro_5"/>
</dbReference>
<feature type="transmembrane region" description="Helical" evidence="22">
    <location>
        <begin position="2100"/>
        <end position="2120"/>
    </location>
</feature>
<feature type="transmembrane region" description="Helical" evidence="22">
    <location>
        <begin position="342"/>
        <end position="362"/>
    </location>
</feature>
<dbReference type="GO" id="GO:0019752">
    <property type="term" value="P:carboxylic acid metabolic process"/>
    <property type="evidence" value="ECO:0007669"/>
    <property type="project" value="InterPro"/>
</dbReference>